<evidence type="ECO:0000313" key="3">
    <source>
        <dbReference type="Proteomes" id="UP000720189"/>
    </source>
</evidence>
<feature type="transmembrane region" description="Helical" evidence="1">
    <location>
        <begin position="70"/>
        <end position="94"/>
    </location>
</feature>
<dbReference type="EMBL" id="JAGMUX010000002">
    <property type="protein sequence ID" value="KAH7267821.1"/>
    <property type="molecule type" value="Genomic_DNA"/>
</dbReference>
<comment type="caution">
    <text evidence="2">The sequence shown here is derived from an EMBL/GenBank/DDBJ whole genome shotgun (WGS) entry which is preliminary data.</text>
</comment>
<name>A0A9P9KSQ4_FUSRE</name>
<dbReference type="GeneID" id="70219565"/>
<protein>
    <submittedName>
        <fullName evidence="2">Uncharacterized protein</fullName>
    </submittedName>
</protein>
<sequence>MTTAAIPLSVGESDGPDMVLVLLPSEFYSSWLGQGVYIADTGLAVHAVKVSIGSKDDHLNTWMQLEAQKLYNICITVYVLAVEIGIGCIAASLASLRILYKRVRGQESQGSTGTLNANTLITIGGGRIGDSSSRRPKARVHEPY</sequence>
<reference evidence="2" key="1">
    <citation type="journal article" date="2021" name="Nat. Commun.">
        <title>Genetic determinants of endophytism in the Arabidopsis root mycobiome.</title>
        <authorList>
            <person name="Mesny F."/>
            <person name="Miyauchi S."/>
            <person name="Thiergart T."/>
            <person name="Pickel B."/>
            <person name="Atanasova L."/>
            <person name="Karlsson M."/>
            <person name="Huettel B."/>
            <person name="Barry K.W."/>
            <person name="Haridas S."/>
            <person name="Chen C."/>
            <person name="Bauer D."/>
            <person name="Andreopoulos W."/>
            <person name="Pangilinan J."/>
            <person name="LaButti K."/>
            <person name="Riley R."/>
            <person name="Lipzen A."/>
            <person name="Clum A."/>
            <person name="Drula E."/>
            <person name="Henrissat B."/>
            <person name="Kohler A."/>
            <person name="Grigoriev I.V."/>
            <person name="Martin F.M."/>
            <person name="Hacquard S."/>
        </authorList>
    </citation>
    <scope>NUCLEOTIDE SEQUENCE</scope>
    <source>
        <strain evidence="2">MPI-CAGE-AT-0023</strain>
    </source>
</reference>
<organism evidence="2 3">
    <name type="scientific">Fusarium redolens</name>
    <dbReference type="NCBI Taxonomy" id="48865"/>
    <lineage>
        <taxon>Eukaryota</taxon>
        <taxon>Fungi</taxon>
        <taxon>Dikarya</taxon>
        <taxon>Ascomycota</taxon>
        <taxon>Pezizomycotina</taxon>
        <taxon>Sordariomycetes</taxon>
        <taxon>Hypocreomycetidae</taxon>
        <taxon>Hypocreales</taxon>
        <taxon>Nectriaceae</taxon>
        <taxon>Fusarium</taxon>
        <taxon>Fusarium redolens species complex</taxon>
    </lineage>
</organism>
<gene>
    <name evidence="2" type="ORF">BKA55DRAFT_534587</name>
</gene>
<proteinExistence type="predicted"/>
<accession>A0A9P9KSQ4</accession>
<dbReference type="Proteomes" id="UP000720189">
    <property type="component" value="Unassembled WGS sequence"/>
</dbReference>
<keyword evidence="1" id="KW-0472">Membrane</keyword>
<dbReference type="RefSeq" id="XP_046055640.1">
    <property type="nucleotide sequence ID" value="XM_046189611.1"/>
</dbReference>
<keyword evidence="1" id="KW-1133">Transmembrane helix</keyword>
<keyword evidence="3" id="KW-1185">Reference proteome</keyword>
<dbReference type="OrthoDB" id="9976870at2759"/>
<evidence type="ECO:0000256" key="1">
    <source>
        <dbReference type="SAM" id="Phobius"/>
    </source>
</evidence>
<evidence type="ECO:0000313" key="2">
    <source>
        <dbReference type="EMBL" id="KAH7267821.1"/>
    </source>
</evidence>
<dbReference type="AlphaFoldDB" id="A0A9P9KSQ4"/>
<keyword evidence="1" id="KW-0812">Transmembrane</keyword>